<dbReference type="Proteomes" id="UP000201990">
    <property type="component" value="Segment"/>
</dbReference>
<sequence>MLKDEKLQAYAEELKAAGFEVWIPTRPGSAFFLYSRHVDGQTCYGSVQQMTLRLEGYSHSMPIKPSREHGSSMFIEDVEDGWDCLTVEAAELIARPENYNPLVGRQKNHRRETDFRGYNKL</sequence>
<evidence type="ECO:0000313" key="1">
    <source>
        <dbReference type="EMBL" id="ANA87230.1"/>
    </source>
</evidence>
<dbReference type="EMBL" id="KU998251">
    <property type="protein sequence ID" value="ANA87230.1"/>
    <property type="molecule type" value="Genomic_DNA"/>
</dbReference>
<dbReference type="GeneID" id="28378456"/>
<protein>
    <submittedName>
        <fullName evidence="1">Uncharacterized protein</fullName>
    </submittedName>
</protein>
<dbReference type="RefSeq" id="YP_009269117.1">
    <property type="nucleotide sequence ID" value="NC_030695.1"/>
</dbReference>
<name>A0A160DGK3_9CAUD</name>
<dbReference type="KEGG" id="vg:28378456"/>
<evidence type="ECO:0000313" key="2">
    <source>
        <dbReference type="Proteomes" id="UP000201990"/>
    </source>
</evidence>
<reference evidence="1 2" key="1">
    <citation type="submission" date="2016-03" db="EMBL/GenBank/DDBJ databases">
        <authorList>
            <person name="Montgomery M.T."/>
            <person name="Guerrero C.A."/>
            <person name="Mavrich T.N."/>
            <person name="Pope W.H."/>
            <person name="Garlena R.A."/>
            <person name="Russell D.A."/>
            <person name="Jacobs-Sera D."/>
            <person name="Hendrix R.W."/>
            <person name="Hatfull G.F."/>
        </authorList>
    </citation>
    <scope>NUCLEOTIDE SEQUENCE [LARGE SCALE GENOMIC DNA]</scope>
</reference>
<accession>A0A160DGK3</accession>
<gene>
    <name evidence="1" type="primary">97</name>
    <name evidence="1" type="ORF">PBI_KATHERINEG_97</name>
</gene>
<proteinExistence type="predicted"/>
<organism evidence="1 2">
    <name type="scientific">Gordonia phage KatherineG</name>
    <dbReference type="NCBI Taxonomy" id="1838070"/>
    <lineage>
        <taxon>Viruses</taxon>
        <taxon>Duplodnaviria</taxon>
        <taxon>Heunggongvirae</taxon>
        <taxon>Uroviricota</taxon>
        <taxon>Caudoviricetes</taxon>
        <taxon>Soupsvirus</taxon>
        <taxon>Soupsvirus soups</taxon>
    </lineage>
</organism>